<evidence type="ECO:0000256" key="4">
    <source>
        <dbReference type="ARBA" id="ARBA00022475"/>
    </source>
</evidence>
<dbReference type="NCBIfam" id="TIGR00711">
    <property type="entry name" value="efflux_EmrB"/>
    <property type="match status" value="1"/>
</dbReference>
<keyword evidence="3" id="KW-0813">Transport</keyword>
<comment type="subcellular location">
    <subcellularLocation>
        <location evidence="1">Cell membrane</location>
        <topology evidence="1">Multi-pass membrane protein</topology>
    </subcellularLocation>
</comment>
<dbReference type="RefSeq" id="WP_067016522.1">
    <property type="nucleotide sequence ID" value="NZ_FLOB01000004.1"/>
</dbReference>
<dbReference type="Gene3D" id="1.20.1720.10">
    <property type="entry name" value="Multidrug resistance protein D"/>
    <property type="match status" value="1"/>
</dbReference>
<protein>
    <submittedName>
        <fullName evidence="11">Putative multidrug resistance protein EmrY</fullName>
    </submittedName>
</protein>
<keyword evidence="6 9" id="KW-1133">Transmembrane helix</keyword>
<name>A0A1A8THA5_9GAMM</name>
<evidence type="ECO:0000256" key="1">
    <source>
        <dbReference type="ARBA" id="ARBA00004651"/>
    </source>
</evidence>
<evidence type="ECO:0000256" key="7">
    <source>
        <dbReference type="ARBA" id="ARBA00023136"/>
    </source>
</evidence>
<organism evidence="11 12">
    <name type="scientific">Marinomonas spartinae</name>
    <dbReference type="NCBI Taxonomy" id="1792290"/>
    <lineage>
        <taxon>Bacteria</taxon>
        <taxon>Pseudomonadati</taxon>
        <taxon>Pseudomonadota</taxon>
        <taxon>Gammaproteobacteria</taxon>
        <taxon>Oceanospirillales</taxon>
        <taxon>Oceanospirillaceae</taxon>
        <taxon>Marinomonas</taxon>
    </lineage>
</organism>
<keyword evidence="4" id="KW-1003">Cell membrane</keyword>
<feature type="transmembrane region" description="Helical" evidence="9">
    <location>
        <begin position="199"/>
        <end position="219"/>
    </location>
</feature>
<feature type="region of interest" description="Disordered" evidence="8">
    <location>
        <begin position="467"/>
        <end position="487"/>
    </location>
</feature>
<feature type="transmembrane region" description="Helical" evidence="9">
    <location>
        <begin position="77"/>
        <end position="95"/>
    </location>
</feature>
<feature type="transmembrane region" description="Helical" evidence="9">
    <location>
        <begin position="403"/>
        <end position="420"/>
    </location>
</feature>
<keyword evidence="7 9" id="KW-0472">Membrane</keyword>
<dbReference type="GO" id="GO:0022857">
    <property type="term" value="F:transmembrane transporter activity"/>
    <property type="evidence" value="ECO:0007669"/>
    <property type="project" value="InterPro"/>
</dbReference>
<feature type="transmembrane region" description="Helical" evidence="9">
    <location>
        <begin position="43"/>
        <end position="65"/>
    </location>
</feature>
<accession>A0A1A8THA5</accession>
<dbReference type="Gene3D" id="1.20.1250.20">
    <property type="entry name" value="MFS general substrate transporter like domains"/>
    <property type="match status" value="1"/>
</dbReference>
<dbReference type="AlphaFoldDB" id="A0A1A8THA5"/>
<dbReference type="InterPro" id="IPR004638">
    <property type="entry name" value="EmrB-like"/>
</dbReference>
<keyword evidence="12" id="KW-1185">Reference proteome</keyword>
<dbReference type="STRING" id="1792290.MSP8886_02316"/>
<evidence type="ECO:0000313" key="12">
    <source>
        <dbReference type="Proteomes" id="UP000092544"/>
    </source>
</evidence>
<dbReference type="GO" id="GO:0005886">
    <property type="term" value="C:plasma membrane"/>
    <property type="evidence" value="ECO:0007669"/>
    <property type="project" value="UniProtKB-SubCell"/>
</dbReference>
<dbReference type="InterPro" id="IPR036259">
    <property type="entry name" value="MFS_trans_sf"/>
</dbReference>
<dbReference type="EMBL" id="FLOB01000004">
    <property type="protein sequence ID" value="SBS32029.1"/>
    <property type="molecule type" value="Genomic_DNA"/>
</dbReference>
<proteinExistence type="inferred from homology"/>
<dbReference type="PROSITE" id="PS50850">
    <property type="entry name" value="MFS"/>
    <property type="match status" value="1"/>
</dbReference>
<dbReference type="SUPFAM" id="SSF103473">
    <property type="entry name" value="MFS general substrate transporter"/>
    <property type="match status" value="1"/>
</dbReference>
<feature type="transmembrane region" description="Helical" evidence="9">
    <location>
        <begin position="231"/>
        <end position="249"/>
    </location>
</feature>
<feature type="transmembrane region" description="Helical" evidence="9">
    <location>
        <begin position="107"/>
        <end position="127"/>
    </location>
</feature>
<evidence type="ECO:0000256" key="3">
    <source>
        <dbReference type="ARBA" id="ARBA00022448"/>
    </source>
</evidence>
<dbReference type="InterPro" id="IPR011701">
    <property type="entry name" value="MFS"/>
</dbReference>
<feature type="transmembrane region" description="Helical" evidence="9">
    <location>
        <begin position="331"/>
        <end position="352"/>
    </location>
</feature>
<dbReference type="PANTHER" id="PTHR42718">
    <property type="entry name" value="MAJOR FACILITATOR SUPERFAMILY MULTIDRUG TRANSPORTER MFSC"/>
    <property type="match status" value="1"/>
</dbReference>
<evidence type="ECO:0000256" key="8">
    <source>
        <dbReference type="SAM" id="MobiDB-lite"/>
    </source>
</evidence>
<feature type="transmembrane region" description="Helical" evidence="9">
    <location>
        <begin position="297"/>
        <end position="319"/>
    </location>
</feature>
<comment type="similarity">
    <text evidence="2">Belongs to the major facilitator superfamily. EmrB family.</text>
</comment>
<dbReference type="Pfam" id="PF07690">
    <property type="entry name" value="MFS_1"/>
    <property type="match status" value="1"/>
</dbReference>
<dbReference type="InterPro" id="IPR020846">
    <property type="entry name" value="MFS_dom"/>
</dbReference>
<dbReference type="PANTHER" id="PTHR42718:SF9">
    <property type="entry name" value="MAJOR FACILITATOR SUPERFAMILY MULTIDRUG TRANSPORTER MFSC"/>
    <property type="match status" value="1"/>
</dbReference>
<evidence type="ECO:0000256" key="9">
    <source>
        <dbReference type="SAM" id="Phobius"/>
    </source>
</evidence>
<feature type="domain" description="Major facilitator superfamily (MFS) profile" evidence="10">
    <location>
        <begin position="12"/>
        <end position="461"/>
    </location>
</feature>
<evidence type="ECO:0000259" key="10">
    <source>
        <dbReference type="PROSITE" id="PS50850"/>
    </source>
</evidence>
<gene>
    <name evidence="11" type="primary">emrY_1</name>
    <name evidence="11" type="ORF">MSP8886_02316</name>
</gene>
<evidence type="ECO:0000256" key="6">
    <source>
        <dbReference type="ARBA" id="ARBA00022989"/>
    </source>
</evidence>
<feature type="transmembrane region" description="Helical" evidence="9">
    <location>
        <begin position="165"/>
        <end position="187"/>
    </location>
</feature>
<keyword evidence="5 9" id="KW-0812">Transmembrane</keyword>
<evidence type="ECO:0000256" key="2">
    <source>
        <dbReference type="ARBA" id="ARBA00008537"/>
    </source>
</evidence>
<feature type="transmembrane region" description="Helical" evidence="9">
    <location>
        <begin position="270"/>
        <end position="291"/>
    </location>
</feature>
<sequence>MRGIITIHPAWVLFCVILGTTTVSLNNSTINPAIPVFIEHFHLSPMVATWIMAAFMTSMGITMPLTNYLSQKFGRKCLYLTGIGIFLVGSIMGAWASSIEAILTARVIQGIASGLIIPLSLALIYAVYPKPERGRITGIWGAAVMLSPAVGPLIGSLIIETFSWPALFLINLPFAFVALVVGIVVLPKTKQESSASFDGIGYLLIAFGIGVLLFATGQIRSLEDFQQLNNLLLICVGISLLIGFVIWSLRHPHPLLDLTLFSITGYRYSTIIAVAQAIAMFETLFLLPLLIQMVLGLSPIVTGLLLLTTAICASLAGQFAGKQLDQKGPQCVVTCGLIIAGGATLGLGFISIYSPLWLLYLVCALRGVGVGLSYIPITTAGINTLPDKMVTQGSVMNNISRRLCSSLMLVLGAIWLELSLNQTGMSLPDQYASAISSLFLMTGSLILLTFPLALFFPKEHDTFPKKRGMSHPLSINHQPLSNKEDTL</sequence>
<feature type="transmembrane region" description="Helical" evidence="9">
    <location>
        <begin position="432"/>
        <end position="456"/>
    </location>
</feature>
<evidence type="ECO:0000313" key="11">
    <source>
        <dbReference type="EMBL" id="SBS32029.1"/>
    </source>
</evidence>
<reference evidence="11 12" key="1">
    <citation type="submission" date="2016-06" db="EMBL/GenBank/DDBJ databases">
        <authorList>
            <person name="Kjaerup R.B."/>
            <person name="Dalgaard T.S."/>
            <person name="Juul-Madsen H.R."/>
        </authorList>
    </citation>
    <scope>NUCLEOTIDE SEQUENCE [LARGE SCALE GENOMIC DNA]</scope>
    <source>
        <strain evidence="11 12">CECT 8886</strain>
    </source>
</reference>
<evidence type="ECO:0000256" key="5">
    <source>
        <dbReference type="ARBA" id="ARBA00022692"/>
    </source>
</evidence>
<feature type="transmembrane region" description="Helical" evidence="9">
    <location>
        <begin position="358"/>
        <end position="382"/>
    </location>
</feature>
<dbReference type="Proteomes" id="UP000092544">
    <property type="component" value="Unassembled WGS sequence"/>
</dbReference>
<feature type="transmembrane region" description="Helical" evidence="9">
    <location>
        <begin position="139"/>
        <end position="159"/>
    </location>
</feature>